<reference evidence="1" key="2">
    <citation type="journal article" date="2015" name="Fish Shellfish Immunol.">
        <title>Early steps in the European eel (Anguilla anguilla)-Vibrio vulnificus interaction in the gills: Role of the RtxA13 toxin.</title>
        <authorList>
            <person name="Callol A."/>
            <person name="Pajuelo D."/>
            <person name="Ebbesson L."/>
            <person name="Teles M."/>
            <person name="MacKenzie S."/>
            <person name="Amaro C."/>
        </authorList>
    </citation>
    <scope>NUCLEOTIDE SEQUENCE</scope>
</reference>
<sequence>MSAVLLRALLYRVRLIFSLINPFPLYPPCV</sequence>
<dbReference type="AlphaFoldDB" id="A0A0E9TDC0"/>
<organism evidence="1">
    <name type="scientific">Anguilla anguilla</name>
    <name type="common">European freshwater eel</name>
    <name type="synonym">Muraena anguilla</name>
    <dbReference type="NCBI Taxonomy" id="7936"/>
    <lineage>
        <taxon>Eukaryota</taxon>
        <taxon>Metazoa</taxon>
        <taxon>Chordata</taxon>
        <taxon>Craniata</taxon>
        <taxon>Vertebrata</taxon>
        <taxon>Euteleostomi</taxon>
        <taxon>Actinopterygii</taxon>
        <taxon>Neopterygii</taxon>
        <taxon>Teleostei</taxon>
        <taxon>Anguilliformes</taxon>
        <taxon>Anguillidae</taxon>
        <taxon>Anguilla</taxon>
    </lineage>
</organism>
<evidence type="ECO:0000313" key="1">
    <source>
        <dbReference type="EMBL" id="JAH50880.1"/>
    </source>
</evidence>
<dbReference type="EMBL" id="GBXM01057697">
    <property type="protein sequence ID" value="JAH50880.1"/>
    <property type="molecule type" value="Transcribed_RNA"/>
</dbReference>
<accession>A0A0E9TDC0</accession>
<reference evidence="1" key="1">
    <citation type="submission" date="2014-11" db="EMBL/GenBank/DDBJ databases">
        <authorList>
            <person name="Amaro Gonzalez C."/>
        </authorList>
    </citation>
    <scope>NUCLEOTIDE SEQUENCE</scope>
</reference>
<proteinExistence type="predicted"/>
<name>A0A0E9TDC0_ANGAN</name>
<protein>
    <submittedName>
        <fullName evidence="1">Uncharacterized protein</fullName>
    </submittedName>
</protein>